<comment type="caution">
    <text evidence="1">The sequence shown here is derived from an EMBL/GenBank/DDBJ whole genome shotgun (WGS) entry which is preliminary data.</text>
</comment>
<dbReference type="SUPFAM" id="SSF69322">
    <property type="entry name" value="Tricorn protease domain 2"/>
    <property type="match status" value="1"/>
</dbReference>
<reference evidence="1 2" key="1">
    <citation type="journal article" date="2015" name="Genome Announc.">
        <title>Next-Generation Whole-Genome Sequencing of Eight Strains of Bacillus cereus, Isolated from Food.</title>
        <authorList>
            <person name="Krawczyk A.O."/>
            <person name="de Jong A."/>
            <person name="Eijlander R.T."/>
            <person name="Berendsen E.M."/>
            <person name="Holsappel S."/>
            <person name="Wells-Bennik M.H."/>
            <person name="Kuipers O.P."/>
        </authorList>
    </citation>
    <scope>NUCLEOTIDE SEQUENCE [LARGE SCALE GENOMIC DNA]</scope>
    <source>
        <strain evidence="1 2">B4147</strain>
    </source>
</reference>
<gene>
    <name evidence="1" type="ORF">B4147_3189</name>
</gene>
<name>A0A0G8CD45_9BACI</name>
<evidence type="ECO:0000313" key="1">
    <source>
        <dbReference type="EMBL" id="KKZ97662.1"/>
    </source>
</evidence>
<protein>
    <submittedName>
        <fullName evidence="1">Uncharacterized protein</fullName>
    </submittedName>
</protein>
<dbReference type="Proteomes" id="UP000035350">
    <property type="component" value="Unassembled WGS sequence"/>
</dbReference>
<dbReference type="PATRIC" id="fig|1396.433.peg.694"/>
<dbReference type="AlphaFoldDB" id="A0A0G8CD45"/>
<dbReference type="EMBL" id="LCYN01000009">
    <property type="protein sequence ID" value="KKZ97662.1"/>
    <property type="molecule type" value="Genomic_DNA"/>
</dbReference>
<accession>A0A0G8CD45</accession>
<evidence type="ECO:0000313" key="2">
    <source>
        <dbReference type="Proteomes" id="UP000035350"/>
    </source>
</evidence>
<reference evidence="2" key="2">
    <citation type="submission" date="2015-04" db="EMBL/GenBank/DDBJ databases">
        <title>Draft Genome Sequences of Eight Spore-Forming Food Isolates of Bacillus cereus Genome sequencing.</title>
        <authorList>
            <person name="Krawcyk A.O."/>
            <person name="de Jong A."/>
            <person name="Eijlander R.T."/>
            <person name="Berendsen E.M."/>
            <person name="Holsappel S."/>
            <person name="Wells-Bennik M."/>
            <person name="Kuipers O.P."/>
        </authorList>
    </citation>
    <scope>NUCLEOTIDE SEQUENCE [LARGE SCALE GENOMIC DNA]</scope>
    <source>
        <strain evidence="2">B4147</strain>
    </source>
</reference>
<sequence length="327" mass="38712">MQKNGLWIKIKATKVSTLRMNMHSNFWVRFFTTSIFRITERIFIYMKDIVCKELISFKSIVEVYQILKMSLDYKQNVILLVQDKQNRPCIIYLDKNNVNISNFNLNVDIDVESVLCMQRIGERWLLIFNYEDENAVIYNPDGSEYVKFYAGEGIQDCQIDSNEDIWVSYCDEGVFGECPIGANGIVAFDSKGQLIFDSYDQYVERFNVPPIDDCYAMNVLDGDVWLYYYSEFPLVQMKDKKFHMSWNEIKITREIWSESFAVAQDKVVFITQDKKLIVYDFNNNHVYDSSPCNERRESIQFVNYYSRGSVMYFQTDDTLYYIDVLNM</sequence>
<proteinExistence type="predicted"/>
<organism evidence="1 2">
    <name type="scientific">Bacillus wiedmannii</name>
    <dbReference type="NCBI Taxonomy" id="1890302"/>
    <lineage>
        <taxon>Bacteria</taxon>
        <taxon>Bacillati</taxon>
        <taxon>Bacillota</taxon>
        <taxon>Bacilli</taxon>
        <taxon>Bacillales</taxon>
        <taxon>Bacillaceae</taxon>
        <taxon>Bacillus</taxon>
        <taxon>Bacillus cereus group</taxon>
    </lineage>
</organism>